<feature type="transmembrane region" description="Helical" evidence="1">
    <location>
        <begin position="40"/>
        <end position="61"/>
    </location>
</feature>
<dbReference type="Pfam" id="PF04367">
    <property type="entry name" value="DUF502"/>
    <property type="match status" value="1"/>
</dbReference>
<dbReference type="PANTHER" id="PTHR31876:SF26">
    <property type="entry name" value="PROTEIN LIKE COV 2"/>
    <property type="match status" value="1"/>
</dbReference>
<organism evidence="2 3">
    <name type="scientific">Marinoscillum furvescens DSM 4134</name>
    <dbReference type="NCBI Taxonomy" id="1122208"/>
    <lineage>
        <taxon>Bacteria</taxon>
        <taxon>Pseudomonadati</taxon>
        <taxon>Bacteroidota</taxon>
        <taxon>Cytophagia</taxon>
        <taxon>Cytophagales</taxon>
        <taxon>Reichenbachiellaceae</taxon>
        <taxon>Marinoscillum</taxon>
    </lineage>
</organism>
<sequence length="187" mass="20800">MNFQSLFSYFLRGLLLVVPVGLTIYIIIEMVQWTDSLLPIQIPGLGILTVFFVTALVGYLANTIFAKPFFDLFSDLLKKIPLVNFIYTSINDLVTAFVGDKKKFDTPVLVPFDENGVIYKPGFITQKDLAEIGLPGMVTVYLPHSYNFSGNVFIVDKSKLITLSGNNTDIMKYVVSGGISGRIKVKQ</sequence>
<name>A0A3D9KZE1_MARFU</name>
<keyword evidence="1" id="KW-1133">Transmembrane helix</keyword>
<dbReference type="AlphaFoldDB" id="A0A3D9KZE1"/>
<gene>
    <name evidence="2" type="ORF">C7460_12634</name>
</gene>
<evidence type="ECO:0000313" key="3">
    <source>
        <dbReference type="Proteomes" id="UP000256779"/>
    </source>
</evidence>
<reference evidence="2 3" key="1">
    <citation type="submission" date="2018-07" db="EMBL/GenBank/DDBJ databases">
        <title>Genomic Encyclopedia of Type Strains, Phase IV (KMG-IV): sequencing the most valuable type-strain genomes for metagenomic binning, comparative biology and taxonomic classification.</title>
        <authorList>
            <person name="Goeker M."/>
        </authorList>
    </citation>
    <scope>NUCLEOTIDE SEQUENCE [LARGE SCALE GENOMIC DNA]</scope>
    <source>
        <strain evidence="2 3">DSM 4134</strain>
    </source>
</reference>
<dbReference type="OrthoDB" id="9789516at2"/>
<evidence type="ECO:0000313" key="2">
    <source>
        <dbReference type="EMBL" id="RED93195.1"/>
    </source>
</evidence>
<dbReference type="Proteomes" id="UP000256779">
    <property type="component" value="Unassembled WGS sequence"/>
</dbReference>
<accession>A0A3D9KZE1</accession>
<comment type="caution">
    <text evidence="2">The sequence shown here is derived from an EMBL/GenBank/DDBJ whole genome shotgun (WGS) entry which is preliminary data.</text>
</comment>
<dbReference type="RefSeq" id="WP_115869992.1">
    <property type="nucleotide sequence ID" value="NZ_QREG01000026.1"/>
</dbReference>
<keyword evidence="1" id="KW-0812">Transmembrane</keyword>
<dbReference type="InterPro" id="IPR007462">
    <property type="entry name" value="COV1-like"/>
</dbReference>
<dbReference type="EMBL" id="QREG01000026">
    <property type="protein sequence ID" value="RED93195.1"/>
    <property type="molecule type" value="Genomic_DNA"/>
</dbReference>
<dbReference type="PANTHER" id="PTHR31876">
    <property type="entry name" value="COV-LIKE PROTEIN 1"/>
    <property type="match status" value="1"/>
</dbReference>
<protein>
    <submittedName>
        <fullName evidence="2">Putative membrane protein</fullName>
    </submittedName>
</protein>
<feature type="transmembrane region" description="Helical" evidence="1">
    <location>
        <begin position="9"/>
        <end position="28"/>
    </location>
</feature>
<proteinExistence type="predicted"/>
<keyword evidence="3" id="KW-1185">Reference proteome</keyword>
<keyword evidence="1" id="KW-0472">Membrane</keyword>
<evidence type="ECO:0000256" key="1">
    <source>
        <dbReference type="SAM" id="Phobius"/>
    </source>
</evidence>